<evidence type="ECO:0000313" key="3">
    <source>
        <dbReference type="Proteomes" id="UP000240384"/>
    </source>
</evidence>
<keyword evidence="1" id="KW-0812">Transmembrane</keyword>
<dbReference type="Proteomes" id="UP000240384">
    <property type="component" value="Segment"/>
</dbReference>
<evidence type="ECO:0000313" key="2">
    <source>
        <dbReference type="EMBL" id="ATW59029.1"/>
    </source>
</evidence>
<feature type="transmembrane region" description="Helical" evidence="1">
    <location>
        <begin position="32"/>
        <end position="52"/>
    </location>
</feature>
<keyword evidence="3" id="KW-1185">Reference proteome</keyword>
<gene>
    <name evidence="2" type="ORF">PBI_MAHDIA_30</name>
</gene>
<keyword evidence="1" id="KW-0472">Membrane</keyword>
<keyword evidence="1" id="KW-1133">Transmembrane helix</keyword>
<evidence type="ECO:0000256" key="1">
    <source>
        <dbReference type="SAM" id="Phobius"/>
    </source>
</evidence>
<reference evidence="3" key="1">
    <citation type="submission" date="2017-10" db="EMBL/GenBank/DDBJ databases">
        <authorList>
            <person name="Banno H."/>
            <person name="Chua N.-H."/>
        </authorList>
    </citation>
    <scope>NUCLEOTIDE SEQUENCE [LARGE SCALE GENOMIC DNA]</scope>
</reference>
<name>A0A2H4PAC2_9CAUD</name>
<dbReference type="EMBL" id="MG198783">
    <property type="protein sequence ID" value="ATW59029.1"/>
    <property type="molecule type" value="Genomic_DNA"/>
</dbReference>
<accession>A0A2H4PAC2</accession>
<organism evidence="2 3">
    <name type="scientific">Gordonia phage Mahdia</name>
    <dbReference type="NCBI Taxonomy" id="2047873"/>
    <lineage>
        <taxon>Viruses</taxon>
        <taxon>Duplodnaviria</taxon>
        <taxon>Heunggongvirae</taxon>
        <taxon>Uroviricota</taxon>
        <taxon>Caudoviricetes</taxon>
        <taxon>Gustavvirus</taxon>
        <taxon>Gustavvirus mahdia</taxon>
    </lineage>
</organism>
<sequence length="104" mass="11740">MTRRPSMDGEREMVNRLVAKSERLETAARIKASVDAISSVLAFMIGATLGWLISGRDSITLGQLWIYAAAFIVVLGVQILYRRHRLQRRLRALQLGVDHPAPRR</sequence>
<feature type="transmembrane region" description="Helical" evidence="1">
    <location>
        <begin position="64"/>
        <end position="81"/>
    </location>
</feature>
<protein>
    <submittedName>
        <fullName evidence="2">Uncharacterized protein</fullName>
    </submittedName>
</protein>
<proteinExistence type="predicted"/>